<dbReference type="EMBL" id="JAHRHJ020000004">
    <property type="protein sequence ID" value="KAH9317741.1"/>
    <property type="molecule type" value="Genomic_DNA"/>
</dbReference>
<sequence>MDKTQDHPVISWIMPPADQSTKRSMEAPMLAVARHRSSKRYTFALTGYDFGQAPTLSTD</sequence>
<name>A0AA38G6L3_TAXCH</name>
<feature type="non-terminal residue" evidence="1">
    <location>
        <position position="59"/>
    </location>
</feature>
<evidence type="ECO:0000313" key="1">
    <source>
        <dbReference type="EMBL" id="KAH9317741.1"/>
    </source>
</evidence>
<keyword evidence="2" id="KW-1185">Reference proteome</keyword>
<gene>
    <name evidence="1" type="ORF">KI387_019510</name>
</gene>
<reference evidence="1 2" key="1">
    <citation type="journal article" date="2021" name="Nat. Plants">
        <title>The Taxus genome provides insights into paclitaxel biosynthesis.</title>
        <authorList>
            <person name="Xiong X."/>
            <person name="Gou J."/>
            <person name="Liao Q."/>
            <person name="Li Y."/>
            <person name="Zhou Q."/>
            <person name="Bi G."/>
            <person name="Li C."/>
            <person name="Du R."/>
            <person name="Wang X."/>
            <person name="Sun T."/>
            <person name="Guo L."/>
            <person name="Liang H."/>
            <person name="Lu P."/>
            <person name="Wu Y."/>
            <person name="Zhang Z."/>
            <person name="Ro D.K."/>
            <person name="Shang Y."/>
            <person name="Huang S."/>
            <person name="Yan J."/>
        </authorList>
    </citation>
    <scope>NUCLEOTIDE SEQUENCE [LARGE SCALE GENOMIC DNA]</scope>
    <source>
        <strain evidence="1">Ta-2019</strain>
    </source>
</reference>
<dbReference type="AlphaFoldDB" id="A0AA38G6L3"/>
<protein>
    <submittedName>
        <fullName evidence="1">Uncharacterized protein</fullName>
    </submittedName>
</protein>
<accession>A0AA38G6L3</accession>
<evidence type="ECO:0000313" key="2">
    <source>
        <dbReference type="Proteomes" id="UP000824469"/>
    </source>
</evidence>
<organism evidence="1 2">
    <name type="scientific">Taxus chinensis</name>
    <name type="common">Chinese yew</name>
    <name type="synonym">Taxus wallichiana var. chinensis</name>
    <dbReference type="NCBI Taxonomy" id="29808"/>
    <lineage>
        <taxon>Eukaryota</taxon>
        <taxon>Viridiplantae</taxon>
        <taxon>Streptophyta</taxon>
        <taxon>Embryophyta</taxon>
        <taxon>Tracheophyta</taxon>
        <taxon>Spermatophyta</taxon>
        <taxon>Pinopsida</taxon>
        <taxon>Pinidae</taxon>
        <taxon>Conifers II</taxon>
        <taxon>Cupressales</taxon>
        <taxon>Taxaceae</taxon>
        <taxon>Taxus</taxon>
    </lineage>
</organism>
<comment type="caution">
    <text evidence="1">The sequence shown here is derived from an EMBL/GenBank/DDBJ whole genome shotgun (WGS) entry which is preliminary data.</text>
</comment>
<dbReference type="Proteomes" id="UP000824469">
    <property type="component" value="Unassembled WGS sequence"/>
</dbReference>
<proteinExistence type="predicted"/>